<dbReference type="InterPro" id="IPR013096">
    <property type="entry name" value="Cupin_2"/>
</dbReference>
<feature type="compositionally biased region" description="Polar residues" evidence="2">
    <location>
        <begin position="15"/>
        <end position="30"/>
    </location>
</feature>
<dbReference type="PANTHER" id="PTHR35848:SF6">
    <property type="entry name" value="CUPIN TYPE-2 DOMAIN-CONTAINING PROTEIN"/>
    <property type="match status" value="1"/>
</dbReference>
<evidence type="ECO:0000313" key="4">
    <source>
        <dbReference type="EMBL" id="OQE25571.1"/>
    </source>
</evidence>
<name>A0A1V6TH34_9EURO</name>
<organism evidence="4 5">
    <name type="scientific">Penicillium steckii</name>
    <dbReference type="NCBI Taxonomy" id="303698"/>
    <lineage>
        <taxon>Eukaryota</taxon>
        <taxon>Fungi</taxon>
        <taxon>Dikarya</taxon>
        <taxon>Ascomycota</taxon>
        <taxon>Pezizomycotina</taxon>
        <taxon>Eurotiomycetes</taxon>
        <taxon>Eurotiomycetidae</taxon>
        <taxon>Eurotiales</taxon>
        <taxon>Aspergillaceae</taxon>
        <taxon>Penicillium</taxon>
    </lineage>
</organism>
<dbReference type="OrthoDB" id="445803at2759"/>
<dbReference type="Proteomes" id="UP000191285">
    <property type="component" value="Unassembled WGS sequence"/>
</dbReference>
<feature type="region of interest" description="Disordered" evidence="2">
    <location>
        <begin position="1"/>
        <end position="30"/>
    </location>
</feature>
<dbReference type="InterPro" id="IPR051610">
    <property type="entry name" value="GPI/OXD"/>
</dbReference>
<keyword evidence="1" id="KW-0479">Metal-binding</keyword>
<dbReference type="PANTHER" id="PTHR35848">
    <property type="entry name" value="OXALATE-BINDING PROTEIN"/>
    <property type="match status" value="1"/>
</dbReference>
<dbReference type="Gene3D" id="2.60.120.10">
    <property type="entry name" value="Jelly Rolls"/>
    <property type="match status" value="1"/>
</dbReference>
<feature type="compositionally biased region" description="Pro residues" evidence="2">
    <location>
        <begin position="1"/>
        <end position="11"/>
    </location>
</feature>
<feature type="domain" description="Cupin type-2" evidence="3">
    <location>
        <begin position="55"/>
        <end position="120"/>
    </location>
</feature>
<reference evidence="5" key="1">
    <citation type="journal article" date="2017" name="Nat. Microbiol.">
        <title>Global analysis of biosynthetic gene clusters reveals vast potential of secondary metabolite production in Penicillium species.</title>
        <authorList>
            <person name="Nielsen J.C."/>
            <person name="Grijseels S."/>
            <person name="Prigent S."/>
            <person name="Ji B."/>
            <person name="Dainat J."/>
            <person name="Nielsen K.F."/>
            <person name="Frisvad J.C."/>
            <person name="Workman M."/>
            <person name="Nielsen J."/>
        </authorList>
    </citation>
    <scope>NUCLEOTIDE SEQUENCE [LARGE SCALE GENOMIC DNA]</scope>
    <source>
        <strain evidence="5">IBT 24891</strain>
    </source>
</reference>
<evidence type="ECO:0000259" key="3">
    <source>
        <dbReference type="Pfam" id="PF07883"/>
    </source>
</evidence>
<dbReference type="EMBL" id="MLKD01000006">
    <property type="protein sequence ID" value="OQE25571.1"/>
    <property type="molecule type" value="Genomic_DNA"/>
</dbReference>
<accession>A0A1V6TH34</accession>
<gene>
    <name evidence="4" type="ORF">PENSTE_c006G09089</name>
</gene>
<sequence length="157" mass="16923">MTKPKTPPTIIPPTYKQSPPESFESPSNGDVTWHTLISTPKTNTTDLSAGIASCPPKTGHLCAHRHKQAEIYHILQGVGEVTIDGVVSRVETGSTVFIPSDAEHGIVNVGLKELKWFYVFPTGSFGDVIYRFSEKGSTTMNLKPLGSATTGNVKAKL</sequence>
<dbReference type="InterPro" id="IPR011051">
    <property type="entry name" value="RmlC_Cupin_sf"/>
</dbReference>
<dbReference type="InterPro" id="IPR014710">
    <property type="entry name" value="RmlC-like_jellyroll"/>
</dbReference>
<protein>
    <recommendedName>
        <fullName evidence="3">Cupin type-2 domain-containing protein</fullName>
    </recommendedName>
</protein>
<evidence type="ECO:0000256" key="2">
    <source>
        <dbReference type="SAM" id="MobiDB-lite"/>
    </source>
</evidence>
<proteinExistence type="predicted"/>
<dbReference type="Pfam" id="PF07883">
    <property type="entry name" value="Cupin_2"/>
    <property type="match status" value="1"/>
</dbReference>
<dbReference type="SUPFAM" id="SSF51182">
    <property type="entry name" value="RmlC-like cupins"/>
    <property type="match status" value="1"/>
</dbReference>
<dbReference type="GO" id="GO:0046872">
    <property type="term" value="F:metal ion binding"/>
    <property type="evidence" value="ECO:0007669"/>
    <property type="project" value="UniProtKB-KW"/>
</dbReference>
<evidence type="ECO:0000256" key="1">
    <source>
        <dbReference type="ARBA" id="ARBA00022723"/>
    </source>
</evidence>
<comment type="caution">
    <text evidence="4">The sequence shown here is derived from an EMBL/GenBank/DDBJ whole genome shotgun (WGS) entry which is preliminary data.</text>
</comment>
<evidence type="ECO:0000313" key="5">
    <source>
        <dbReference type="Proteomes" id="UP000191285"/>
    </source>
</evidence>
<keyword evidence="5" id="KW-1185">Reference proteome</keyword>
<dbReference type="AlphaFoldDB" id="A0A1V6TH34"/>